<dbReference type="Gene3D" id="3.30.559.10">
    <property type="entry name" value="Chloramphenicol acetyltransferase-like domain"/>
    <property type="match status" value="2"/>
</dbReference>
<dbReference type="GO" id="GO:0016747">
    <property type="term" value="F:acyltransferase activity, transferring groups other than amino-acyl groups"/>
    <property type="evidence" value="ECO:0007669"/>
    <property type="project" value="TreeGrafter"/>
</dbReference>
<dbReference type="EMBL" id="QWIJ01000054">
    <property type="protein sequence ID" value="RMX88810.1"/>
    <property type="molecule type" value="Genomic_DNA"/>
</dbReference>
<organism evidence="3 9">
    <name type="scientific">Hortaea werneckii</name>
    <name type="common">Black yeast</name>
    <name type="synonym">Cladosporium werneckii</name>
    <dbReference type="NCBI Taxonomy" id="91943"/>
    <lineage>
        <taxon>Eukaryota</taxon>
        <taxon>Fungi</taxon>
        <taxon>Dikarya</taxon>
        <taxon>Ascomycota</taxon>
        <taxon>Pezizomycotina</taxon>
        <taxon>Dothideomycetes</taxon>
        <taxon>Dothideomycetidae</taxon>
        <taxon>Mycosphaerellales</taxon>
        <taxon>Teratosphaeriaceae</taxon>
        <taxon>Hortaea</taxon>
    </lineage>
</organism>
<dbReference type="OrthoDB" id="1862401at2759"/>
<evidence type="ECO:0000313" key="7">
    <source>
        <dbReference type="Proteomes" id="UP000271337"/>
    </source>
</evidence>
<dbReference type="AlphaFoldDB" id="A0A3M6XE59"/>
<evidence type="ECO:0000313" key="5">
    <source>
        <dbReference type="EMBL" id="RMY25183.1"/>
    </source>
</evidence>
<sequence>MASATTNELHSKKMQPSVCRTGSAWVEPVRALQPETVQCSAVENLCARVYPSPVCFFPLQPDDDAYQHFRHMRQALSRVLFEIPILSGIIRMDDRGANSVEIPEAPRAGTRLYFRDLSQDAEFPTYDQLAQTGFPFADGEGDGFKELRPDPFPAAQDGDPVVVPQFNLLKGGIAVYCAYSHLVGDLVVGRDIIIRWAANTRAIAEAAAIAKPSPPIEPQFAADLMDRSRLFPMNSDILSIQELQQRGNKLGSFKPLDPTDVAGTMAELQNLMPKAYIPPAAVHDEDRLRETTVGVWHFPMKQLKGIQAMAQQSAPPGARLTTMDAFTAFLWQRFFCAKYGGRDTNGSMPEDSTCCFAGDIRRRLEPPLPQNYLPAAVDIFKAKLGSKELLPSDEASGLGKTATVLRQVNDDWNRDEYLTLIELVHRSPQLPCFIPRGPMDLLITDHSRAASIMTTSWGPGLGKPAAFREPYLGRLIPAGEMTILPRWENGNIEVMIAGETVTLERLSSDAMMNKASKRQFIKHDVLEAAKDTDVVNAKL</sequence>
<evidence type="ECO:0000256" key="1">
    <source>
        <dbReference type="ARBA" id="ARBA00022679"/>
    </source>
</evidence>
<reference evidence="7 8" key="1">
    <citation type="journal article" date="2018" name="BMC Genomics">
        <title>Genomic evidence for intraspecific hybridization in a clonal and extremely halotolerant yeast.</title>
        <authorList>
            <person name="Gostincar C."/>
            <person name="Stajich J.E."/>
            <person name="Zupancic J."/>
            <person name="Zalar P."/>
            <person name="Gunde-Cimerman N."/>
        </authorList>
    </citation>
    <scope>NUCLEOTIDE SEQUENCE [LARGE SCALE GENOMIC DNA]</scope>
    <source>
        <strain evidence="6 8">EXF-6651</strain>
        <strain evidence="4 10">EXF-6654</strain>
        <strain evidence="3 9">EXF-6656</strain>
        <strain evidence="5 7">EXF-6669</strain>
    </source>
</reference>
<dbReference type="PANTHER" id="PTHR31642">
    <property type="entry name" value="TRICHOTHECENE 3-O-ACETYLTRANSFERASE"/>
    <property type="match status" value="1"/>
</dbReference>
<feature type="domain" description="Trichothecene 3-O-acetyltransferase-like N-terminal" evidence="2">
    <location>
        <begin position="55"/>
        <end position="197"/>
    </location>
</feature>
<dbReference type="Proteomes" id="UP000282582">
    <property type="component" value="Unassembled WGS sequence"/>
</dbReference>
<dbReference type="Proteomes" id="UP000271337">
    <property type="component" value="Unassembled WGS sequence"/>
</dbReference>
<comment type="caution">
    <text evidence="3">The sequence shown here is derived from an EMBL/GenBank/DDBJ whole genome shotgun (WGS) entry which is preliminary data.</text>
</comment>
<dbReference type="InterPro" id="IPR023213">
    <property type="entry name" value="CAT-like_dom_sf"/>
</dbReference>
<dbReference type="EMBL" id="QWIK01000090">
    <property type="protein sequence ID" value="RMY13652.1"/>
    <property type="molecule type" value="Genomic_DNA"/>
</dbReference>
<dbReference type="Proteomes" id="UP000276864">
    <property type="component" value="Unassembled WGS sequence"/>
</dbReference>
<evidence type="ECO:0000259" key="2">
    <source>
        <dbReference type="Pfam" id="PF22664"/>
    </source>
</evidence>
<gene>
    <name evidence="6" type="ORF">D0866_01090</name>
    <name evidence="5" type="ORF">D0867_00882</name>
    <name evidence="4" type="ORF">D0868_01889</name>
    <name evidence="3" type="ORF">D0869_01356</name>
</gene>
<name>A0A3M6XE59_HORWE</name>
<dbReference type="EMBL" id="QWIM01000057">
    <property type="protein sequence ID" value="RMY40699.1"/>
    <property type="molecule type" value="Genomic_DNA"/>
</dbReference>
<proteinExistence type="predicted"/>
<evidence type="ECO:0000313" key="10">
    <source>
        <dbReference type="Proteomes" id="UP000282582"/>
    </source>
</evidence>
<accession>A0A3M6XE59</accession>
<dbReference type="Proteomes" id="UP000281245">
    <property type="component" value="Unassembled WGS sequence"/>
</dbReference>
<evidence type="ECO:0000313" key="4">
    <source>
        <dbReference type="EMBL" id="RMY13652.1"/>
    </source>
</evidence>
<dbReference type="InterPro" id="IPR050317">
    <property type="entry name" value="Plant_Fungal_Acyltransferase"/>
</dbReference>
<evidence type="ECO:0000313" key="8">
    <source>
        <dbReference type="Proteomes" id="UP000276864"/>
    </source>
</evidence>
<evidence type="ECO:0000313" key="9">
    <source>
        <dbReference type="Proteomes" id="UP000281245"/>
    </source>
</evidence>
<dbReference type="PANTHER" id="PTHR31642:SF310">
    <property type="entry name" value="FATTY ALCOHOL:CAFFEOYL-COA ACYLTRANSFERASE"/>
    <property type="match status" value="1"/>
</dbReference>
<evidence type="ECO:0000313" key="3">
    <source>
        <dbReference type="EMBL" id="RMX88810.1"/>
    </source>
</evidence>
<protein>
    <recommendedName>
        <fullName evidence="2">Trichothecene 3-O-acetyltransferase-like N-terminal domain-containing protein</fullName>
    </recommendedName>
</protein>
<evidence type="ECO:0000313" key="6">
    <source>
        <dbReference type="EMBL" id="RMY40699.1"/>
    </source>
</evidence>
<dbReference type="EMBL" id="QWIL01000046">
    <property type="protein sequence ID" value="RMY25183.1"/>
    <property type="molecule type" value="Genomic_DNA"/>
</dbReference>
<keyword evidence="1" id="KW-0808">Transferase</keyword>
<dbReference type="Pfam" id="PF22664">
    <property type="entry name" value="TRI-like_N"/>
    <property type="match status" value="1"/>
</dbReference>
<dbReference type="InterPro" id="IPR054710">
    <property type="entry name" value="Tri101-like_N"/>
</dbReference>